<dbReference type="PANTHER" id="PTHR21503">
    <property type="entry name" value="F-BOX-CONTAINING HYPOTHETICAL PROTEIN C.ELEGANS"/>
    <property type="match status" value="1"/>
</dbReference>
<dbReference type="WBParaSite" id="Csp11.Scaffold630.g17503.t1">
    <property type="protein sequence ID" value="Csp11.Scaffold630.g17503.t1"/>
    <property type="gene ID" value="Csp11.Scaffold630.g17503"/>
</dbReference>
<accession>A0A1I7UMN8</accession>
<reference evidence="2" key="1">
    <citation type="submission" date="2016-11" db="UniProtKB">
        <authorList>
            <consortium name="WormBaseParasite"/>
        </authorList>
    </citation>
    <scope>IDENTIFICATION</scope>
</reference>
<sequence length="317" mass="37439">METCFKLGNEDGTDSLAYGIFYAEEQGTHAIKWRFKEDSEDVKWEKVRIDGDIFECSFDMSDEIPKMWMKDSIRMDFPFIIHTHFCDLFRLSQTEIRVSAQLNTLEEFPNIRNVHSLYIEPRPGEIECMTKLNDFLSSFEISDHLELFPYCEGRLSNDLPIWRLKRISTLHFAWFFLGENLLNFDGEHLYVSCPTISNEEIRTFIREWIEGEKFVKVESIGIVGYLRPGDALLTTEQLMEGIESKPFDPERRPSVFEYNDSMKRNNQGDRMEFHDSLDIERKTDRRLATVESEEGLFVFIVWPEEVIRSYQLNIDVN</sequence>
<dbReference type="eggNOG" id="ENOG502T9TB">
    <property type="taxonomic scope" value="Eukaryota"/>
</dbReference>
<organism evidence="1 2">
    <name type="scientific">Caenorhabditis tropicalis</name>
    <dbReference type="NCBI Taxonomy" id="1561998"/>
    <lineage>
        <taxon>Eukaryota</taxon>
        <taxon>Metazoa</taxon>
        <taxon>Ecdysozoa</taxon>
        <taxon>Nematoda</taxon>
        <taxon>Chromadorea</taxon>
        <taxon>Rhabditida</taxon>
        <taxon>Rhabditina</taxon>
        <taxon>Rhabditomorpha</taxon>
        <taxon>Rhabditoidea</taxon>
        <taxon>Rhabditidae</taxon>
        <taxon>Peloderinae</taxon>
        <taxon>Caenorhabditis</taxon>
    </lineage>
</organism>
<evidence type="ECO:0000313" key="1">
    <source>
        <dbReference type="Proteomes" id="UP000095282"/>
    </source>
</evidence>
<dbReference type="AlphaFoldDB" id="A0A1I7UMN8"/>
<proteinExistence type="predicted"/>
<dbReference type="Proteomes" id="UP000095282">
    <property type="component" value="Unplaced"/>
</dbReference>
<name>A0A1I7UMN8_9PELO</name>
<keyword evidence="1" id="KW-1185">Reference proteome</keyword>
<evidence type="ECO:0000313" key="2">
    <source>
        <dbReference type="WBParaSite" id="Csp11.Scaffold630.g17503.t1"/>
    </source>
</evidence>
<protein>
    <submittedName>
        <fullName evidence="2">FBA_2 domain-containing protein</fullName>
    </submittedName>
</protein>
<dbReference type="PANTHER" id="PTHR21503:SF8">
    <property type="entry name" value="F-BOX ASSOCIATED DOMAIN-CONTAINING PROTEIN-RELATED"/>
    <property type="match status" value="1"/>
</dbReference>